<accession>A0A812MTD4</accession>
<protein>
    <submittedName>
        <fullName evidence="3">Uncharacterized protein</fullName>
    </submittedName>
</protein>
<dbReference type="EMBL" id="CAJNDS010001591">
    <property type="protein sequence ID" value="CAE7266627.1"/>
    <property type="molecule type" value="Genomic_DNA"/>
</dbReference>
<evidence type="ECO:0000256" key="2">
    <source>
        <dbReference type="SAM" id="SignalP"/>
    </source>
</evidence>
<evidence type="ECO:0000313" key="4">
    <source>
        <dbReference type="Proteomes" id="UP000604046"/>
    </source>
</evidence>
<dbReference type="Proteomes" id="UP000604046">
    <property type="component" value="Unassembled WGS sequence"/>
</dbReference>
<feature type="chain" id="PRO_5032434291" evidence="2">
    <location>
        <begin position="20"/>
        <end position="178"/>
    </location>
</feature>
<name>A0A812MTD4_9DINO</name>
<proteinExistence type="predicted"/>
<sequence length="178" mass="19106">MGLLSHAALLAVLLPVGWGISEHLGILVWPLLDSRWVCAERALQHSLDVDYEQETAADALSATGGDDDDSDAEPLQHDTYAFHALPRGALHQKGACMVPSTGNLLETASAALPISVLAFFVARLLMYGFSEDIKHYFSTDLVDDAATFAACCIGALACYRPSASDSNDIKLRLPYLAL</sequence>
<dbReference type="AlphaFoldDB" id="A0A812MTD4"/>
<keyword evidence="1" id="KW-0472">Membrane</keyword>
<keyword evidence="2" id="KW-0732">Signal</keyword>
<keyword evidence="1" id="KW-0812">Transmembrane</keyword>
<feature type="transmembrane region" description="Helical" evidence="1">
    <location>
        <begin position="110"/>
        <end position="129"/>
    </location>
</feature>
<feature type="signal peptide" evidence="2">
    <location>
        <begin position="1"/>
        <end position="19"/>
    </location>
</feature>
<evidence type="ECO:0000313" key="3">
    <source>
        <dbReference type="EMBL" id="CAE7266627.1"/>
    </source>
</evidence>
<keyword evidence="4" id="KW-1185">Reference proteome</keyword>
<reference evidence="3" key="1">
    <citation type="submission" date="2021-02" db="EMBL/GenBank/DDBJ databases">
        <authorList>
            <person name="Dougan E. K."/>
            <person name="Rhodes N."/>
            <person name="Thang M."/>
            <person name="Chan C."/>
        </authorList>
    </citation>
    <scope>NUCLEOTIDE SEQUENCE</scope>
</reference>
<organism evidence="3 4">
    <name type="scientific">Symbiodinium natans</name>
    <dbReference type="NCBI Taxonomy" id="878477"/>
    <lineage>
        <taxon>Eukaryota</taxon>
        <taxon>Sar</taxon>
        <taxon>Alveolata</taxon>
        <taxon>Dinophyceae</taxon>
        <taxon>Suessiales</taxon>
        <taxon>Symbiodiniaceae</taxon>
        <taxon>Symbiodinium</taxon>
    </lineage>
</organism>
<comment type="caution">
    <text evidence="3">The sequence shown here is derived from an EMBL/GenBank/DDBJ whole genome shotgun (WGS) entry which is preliminary data.</text>
</comment>
<keyword evidence="1" id="KW-1133">Transmembrane helix</keyword>
<gene>
    <name evidence="3" type="ORF">SNAT2548_LOCUS14114</name>
</gene>
<evidence type="ECO:0000256" key="1">
    <source>
        <dbReference type="SAM" id="Phobius"/>
    </source>
</evidence>